<keyword evidence="2" id="KW-1133">Transmembrane helix</keyword>
<name>A0A2K0TPH8_9HYPO</name>
<accession>A0A2K0TPH8</accession>
<feature type="compositionally biased region" description="Acidic residues" evidence="1">
    <location>
        <begin position="13"/>
        <end position="27"/>
    </location>
</feature>
<evidence type="ECO:0000256" key="1">
    <source>
        <dbReference type="SAM" id="MobiDB-lite"/>
    </source>
</evidence>
<evidence type="ECO:0000313" key="3">
    <source>
        <dbReference type="EMBL" id="PNP47437.1"/>
    </source>
</evidence>
<reference evidence="3 4" key="1">
    <citation type="submission" date="2017-02" db="EMBL/GenBank/DDBJ databases">
        <title>Genomes of Trichoderma spp. with biocontrol activity.</title>
        <authorList>
            <person name="Gardiner D."/>
            <person name="Kazan K."/>
            <person name="Vos C."/>
            <person name="Harvey P."/>
        </authorList>
    </citation>
    <scope>NUCLEOTIDE SEQUENCE [LARGE SCALE GENOMIC DNA]</scope>
    <source>
        <strain evidence="3 4">A5MH</strain>
    </source>
</reference>
<proteinExistence type="predicted"/>
<keyword evidence="2" id="KW-0472">Membrane</keyword>
<keyword evidence="2" id="KW-0812">Transmembrane</keyword>
<protein>
    <submittedName>
        <fullName evidence="3">Uncharacterized protein</fullName>
    </submittedName>
</protein>
<evidence type="ECO:0000313" key="4">
    <source>
        <dbReference type="Proteomes" id="UP000236546"/>
    </source>
</evidence>
<gene>
    <name evidence="3" type="ORF">TGAMA5MH_01256</name>
</gene>
<dbReference type="EMBL" id="MTYH01000013">
    <property type="protein sequence ID" value="PNP47437.1"/>
    <property type="molecule type" value="Genomic_DNA"/>
</dbReference>
<dbReference type="Proteomes" id="UP000236546">
    <property type="component" value="Unassembled WGS sequence"/>
</dbReference>
<evidence type="ECO:0000256" key="2">
    <source>
        <dbReference type="SAM" id="Phobius"/>
    </source>
</evidence>
<dbReference type="AlphaFoldDB" id="A0A2K0TPH8"/>
<organism evidence="3 4">
    <name type="scientific">Trichoderma gamsii</name>
    <dbReference type="NCBI Taxonomy" id="398673"/>
    <lineage>
        <taxon>Eukaryota</taxon>
        <taxon>Fungi</taxon>
        <taxon>Dikarya</taxon>
        <taxon>Ascomycota</taxon>
        <taxon>Pezizomycotina</taxon>
        <taxon>Sordariomycetes</taxon>
        <taxon>Hypocreomycetidae</taxon>
        <taxon>Hypocreales</taxon>
        <taxon>Hypocreaceae</taxon>
        <taxon>Trichoderma</taxon>
    </lineage>
</organism>
<feature type="transmembrane region" description="Helical" evidence="2">
    <location>
        <begin position="33"/>
        <end position="55"/>
    </location>
</feature>
<comment type="caution">
    <text evidence="3">The sequence shown here is derived from an EMBL/GenBank/DDBJ whole genome shotgun (WGS) entry which is preliminary data.</text>
</comment>
<dbReference type="OrthoDB" id="5153871at2759"/>
<sequence length="142" mass="15738">MHIISCKPPNPEVEPEEGPEEGPAEAEVEQSRILARITVFMAGAIFGTVLLYLCLSRHGFSTLGIPNLNSNDRQGWALDQIITRNYVVLAMYIGFTSPTGFGSWKSTDVLLPEGRPTERTQDYTAVTQSSHESHYTIIDSPR</sequence>
<feature type="region of interest" description="Disordered" evidence="1">
    <location>
        <begin position="1"/>
        <end position="27"/>
    </location>
</feature>